<dbReference type="GO" id="GO:0006915">
    <property type="term" value="P:apoptotic process"/>
    <property type="evidence" value="ECO:0007669"/>
    <property type="project" value="InterPro"/>
</dbReference>
<dbReference type="SMART" id="SM00208">
    <property type="entry name" value="TNFR"/>
    <property type="match status" value="3"/>
</dbReference>
<keyword evidence="3" id="KW-0812">Transmembrane</keyword>
<dbReference type="PANTHER" id="PTHR46875:SF3">
    <property type="entry name" value="CD40 MOLECULE, TNF RECEPTOR SUPERFAMILY MEMBER 5"/>
    <property type="match status" value="1"/>
</dbReference>
<feature type="region of interest" description="Disordered" evidence="2">
    <location>
        <begin position="253"/>
        <end position="293"/>
    </location>
</feature>
<dbReference type="GO" id="GO:0035631">
    <property type="term" value="C:CD40 receptor complex"/>
    <property type="evidence" value="ECO:0007669"/>
    <property type="project" value="TreeGrafter"/>
</dbReference>
<keyword evidence="7" id="KW-1185">Reference proteome</keyword>
<evidence type="ECO:0000256" key="3">
    <source>
        <dbReference type="SAM" id="Phobius"/>
    </source>
</evidence>
<sequence>MLPAHFSKMHALLLMMLMGFVAMTTAQPQCDPLTEHELNGLCCKMCGPGTRMSSSSGTCQDPHCPACGDNEYQEEYTKETKCQRQPYCDPNTNFQVGVNKSKNKKSPCMCKDGFHCSSGECVTCVPHTKCEPGHGAVRLGTHTVDTVCQKCPEGTFSTDSSWDSVCRKWTVCESGYDKRGTDKSDNICEAPSRGHIVLIVVLAFLIVFLVASLIGWCLYKGNQEDARGKVKVCVGSCFRDGRQPLRETKVVITTPTDATDEESMKLSELQSSQEEGGAGPPEENEDQPSQEISAGLILTENGKVVTEEYGKSSVLSRQESQPHTFPDSCGY</sequence>
<dbReference type="GO" id="GO:0002768">
    <property type="term" value="P:immune response-regulating cell surface receptor signaling pathway"/>
    <property type="evidence" value="ECO:0007669"/>
    <property type="project" value="TreeGrafter"/>
</dbReference>
<dbReference type="SUPFAM" id="SSF57586">
    <property type="entry name" value="TNF receptor-like"/>
    <property type="match status" value="2"/>
</dbReference>
<evidence type="ECO:0000256" key="4">
    <source>
        <dbReference type="SAM" id="SignalP"/>
    </source>
</evidence>
<evidence type="ECO:0000256" key="1">
    <source>
        <dbReference type="PROSITE-ProRule" id="PRU00206"/>
    </source>
</evidence>
<dbReference type="GO" id="GO:0006955">
    <property type="term" value="P:immune response"/>
    <property type="evidence" value="ECO:0007669"/>
    <property type="project" value="InterPro"/>
</dbReference>
<protein>
    <recommendedName>
        <fullName evidence="5">TNFR-Cys domain-containing protein</fullName>
    </recommendedName>
</protein>
<evidence type="ECO:0000313" key="6">
    <source>
        <dbReference type="EMBL" id="TDH10167.1"/>
    </source>
</evidence>
<dbReference type="InterPro" id="IPR001368">
    <property type="entry name" value="TNFR/NGFR_Cys_rich_reg"/>
</dbReference>
<dbReference type="CDD" id="cd13422">
    <property type="entry name" value="TNFRSF5_teleost"/>
    <property type="match status" value="1"/>
</dbReference>
<dbReference type="EMBL" id="SCKG01000007">
    <property type="protein sequence ID" value="TDH10167.1"/>
    <property type="molecule type" value="Genomic_DNA"/>
</dbReference>
<comment type="caution">
    <text evidence="6">The sequence shown here is derived from an EMBL/GenBank/DDBJ whole genome shotgun (WGS) entry which is preliminary data.</text>
</comment>
<keyword evidence="3" id="KW-1133">Transmembrane helix</keyword>
<name>A0A484D694_PERFV</name>
<dbReference type="GO" id="GO:0009897">
    <property type="term" value="C:external side of plasma membrane"/>
    <property type="evidence" value="ECO:0007669"/>
    <property type="project" value="TreeGrafter"/>
</dbReference>
<dbReference type="STRING" id="8167.A0A484D694"/>
<dbReference type="Proteomes" id="UP000295070">
    <property type="component" value="Chromosome 7"/>
</dbReference>
<dbReference type="GO" id="GO:0004888">
    <property type="term" value="F:transmembrane signaling receptor activity"/>
    <property type="evidence" value="ECO:0007669"/>
    <property type="project" value="InterPro"/>
</dbReference>
<dbReference type="PROSITE" id="PS50050">
    <property type="entry name" value="TNFR_NGFR_2"/>
    <property type="match status" value="1"/>
</dbReference>
<accession>A0A484D694</accession>
<evidence type="ECO:0000259" key="5">
    <source>
        <dbReference type="PROSITE" id="PS50050"/>
    </source>
</evidence>
<keyword evidence="3" id="KW-0472">Membrane</keyword>
<dbReference type="InterPro" id="IPR052135">
    <property type="entry name" value="TNFRSF5"/>
</dbReference>
<feature type="chain" id="PRO_5019720206" description="TNFR-Cys domain-containing protein" evidence="4">
    <location>
        <begin position="27"/>
        <end position="331"/>
    </location>
</feature>
<feature type="repeat" description="TNFR-Cys" evidence="1">
    <location>
        <begin position="109"/>
        <end position="148"/>
    </location>
</feature>
<dbReference type="InterPro" id="IPR034053">
    <property type="entry name" value="TNFRSF5_N_teleost"/>
</dbReference>
<comment type="caution">
    <text evidence="1">Lacks conserved residue(s) required for the propagation of feature annotation.</text>
</comment>
<feature type="transmembrane region" description="Helical" evidence="3">
    <location>
        <begin position="196"/>
        <end position="219"/>
    </location>
</feature>
<dbReference type="PRINTS" id="PR01680">
    <property type="entry name" value="TNFACTORR6"/>
</dbReference>
<feature type="domain" description="TNFR-Cys" evidence="5">
    <location>
        <begin position="109"/>
        <end position="148"/>
    </location>
</feature>
<proteinExistence type="predicted"/>
<reference evidence="6 7" key="1">
    <citation type="submission" date="2019-01" db="EMBL/GenBank/DDBJ databases">
        <title>A chromosome-scale genome assembly of the yellow perch, Perca flavescens.</title>
        <authorList>
            <person name="Feron R."/>
            <person name="Morvezen R."/>
            <person name="Bestin A."/>
            <person name="Haffray P."/>
            <person name="Klopp C."/>
            <person name="Zahm M."/>
            <person name="Cabau C."/>
            <person name="Roques C."/>
            <person name="Donnadieu C."/>
            <person name="Bouchez O."/>
            <person name="Christie M."/>
            <person name="Larson W."/>
            <person name="Guiguen Y."/>
        </authorList>
    </citation>
    <scope>NUCLEOTIDE SEQUENCE [LARGE SCALE GENOMIC DNA]</scope>
    <source>
        <strain evidence="6">YP-PL-M2</strain>
        <tissue evidence="6">Blood</tissue>
    </source>
</reference>
<keyword evidence="1" id="KW-1015">Disulfide bond</keyword>
<keyword evidence="4" id="KW-0732">Signal</keyword>
<organism evidence="6 7">
    <name type="scientific">Perca flavescens</name>
    <name type="common">American yellow perch</name>
    <name type="synonym">Morone flavescens</name>
    <dbReference type="NCBI Taxonomy" id="8167"/>
    <lineage>
        <taxon>Eukaryota</taxon>
        <taxon>Metazoa</taxon>
        <taxon>Chordata</taxon>
        <taxon>Craniata</taxon>
        <taxon>Vertebrata</taxon>
        <taxon>Euteleostomi</taxon>
        <taxon>Actinopterygii</taxon>
        <taxon>Neopterygii</taxon>
        <taxon>Teleostei</taxon>
        <taxon>Neoteleostei</taxon>
        <taxon>Acanthomorphata</taxon>
        <taxon>Eupercaria</taxon>
        <taxon>Perciformes</taxon>
        <taxon>Percoidei</taxon>
        <taxon>Percidae</taxon>
        <taxon>Percinae</taxon>
        <taxon>Perca</taxon>
    </lineage>
</organism>
<feature type="disulfide bond" evidence="1">
    <location>
        <begin position="130"/>
        <end position="148"/>
    </location>
</feature>
<dbReference type="AlphaFoldDB" id="A0A484D694"/>
<feature type="region of interest" description="Disordered" evidence="2">
    <location>
        <begin position="309"/>
        <end position="331"/>
    </location>
</feature>
<evidence type="ECO:0000256" key="2">
    <source>
        <dbReference type="SAM" id="MobiDB-lite"/>
    </source>
</evidence>
<dbReference type="InterPro" id="IPR008063">
    <property type="entry name" value="Fas_rcpt"/>
</dbReference>
<feature type="signal peptide" evidence="4">
    <location>
        <begin position="1"/>
        <end position="26"/>
    </location>
</feature>
<evidence type="ECO:0000313" key="7">
    <source>
        <dbReference type="Proteomes" id="UP000295070"/>
    </source>
</evidence>
<gene>
    <name evidence="6" type="ORF">EPR50_G00072130</name>
</gene>
<feature type="compositionally biased region" description="Polar residues" evidence="2">
    <location>
        <begin position="313"/>
        <end position="323"/>
    </location>
</feature>
<dbReference type="Gene3D" id="2.10.50.10">
    <property type="entry name" value="Tumor Necrosis Factor Receptor, subunit A, domain 2"/>
    <property type="match status" value="2"/>
</dbReference>
<dbReference type="PANTHER" id="PTHR46875">
    <property type="entry name" value="TUMOR NECROSIS FACTOR RECEPTOR SUPERFAMILY MEMBER 5"/>
    <property type="match status" value="1"/>
</dbReference>